<sequence length="218" mass="23415">MEFIAAHSVDGLSLAARCVEVRDFHLAVHSVRRAVRLIDFACSVAALGRELPESRQYPAVEGCRTPDDSGSAKVVSLVGGNRRAFEAAAAGPQRRCPSTGRETELLGRLRQVAADLWEAFVGAVESAGATDWDYLGRLTERQAPVAAQDGRLAEAAEIYRALVELNAAALRWERIHWCDRSSGSDSWCAASSISPLFPVLPPAPGMPAPGTFRGATSW</sequence>
<dbReference type="AlphaFoldDB" id="A0AB39N141"/>
<dbReference type="RefSeq" id="WP_369271835.1">
    <property type="nucleotide sequence ID" value="NZ_CP163432.1"/>
</dbReference>
<organism evidence="1">
    <name type="scientific">Streptomyces sp. R11</name>
    <dbReference type="NCBI Taxonomy" id="3238625"/>
    <lineage>
        <taxon>Bacteria</taxon>
        <taxon>Bacillati</taxon>
        <taxon>Actinomycetota</taxon>
        <taxon>Actinomycetes</taxon>
        <taxon>Kitasatosporales</taxon>
        <taxon>Streptomycetaceae</taxon>
        <taxon>Streptomyces</taxon>
    </lineage>
</organism>
<gene>
    <name evidence="1" type="ORF">AB5J55_18995</name>
</gene>
<reference evidence="1" key="1">
    <citation type="submission" date="2024-07" db="EMBL/GenBank/DDBJ databases">
        <authorList>
            <person name="Yu S.T."/>
        </authorList>
    </citation>
    <scope>NUCLEOTIDE SEQUENCE</scope>
    <source>
        <strain evidence="1">R11</strain>
    </source>
</reference>
<proteinExistence type="predicted"/>
<dbReference type="EMBL" id="CP163432">
    <property type="protein sequence ID" value="XDQ11604.1"/>
    <property type="molecule type" value="Genomic_DNA"/>
</dbReference>
<name>A0AB39N141_9ACTN</name>
<accession>A0AB39N141</accession>
<evidence type="ECO:0000313" key="1">
    <source>
        <dbReference type="EMBL" id="XDQ11604.1"/>
    </source>
</evidence>
<protein>
    <submittedName>
        <fullName evidence="1">Uncharacterized protein</fullName>
    </submittedName>
</protein>